<evidence type="ECO:0000313" key="1">
    <source>
        <dbReference type="EMBL" id="KJF76486.1"/>
    </source>
</evidence>
<dbReference type="PATRIC" id="fig|582.24.peg.5863"/>
<dbReference type="AlphaFoldDB" id="A0A0D8L5L9"/>
<sequence length="71" mass="8326">MGVNMKIKDEDIQAVILSSSGDFLFHIGESLEFHHYDCLMPQEEQDRLYKALQIWIKNQLVNLSRFRRGDG</sequence>
<gene>
    <name evidence="1" type="ORF">UA45_18355</name>
</gene>
<proteinExistence type="predicted"/>
<reference evidence="1 2" key="1">
    <citation type="submission" date="2015-02" db="EMBL/GenBank/DDBJ databases">
        <title>Whole genome shotgun sequencing of cultured foodborne pathogen.</title>
        <authorList>
            <person name="Timme R."/>
            <person name="Allard M.W."/>
            <person name="Strain E."/>
            <person name="Evans P.S."/>
            <person name="Brown E."/>
        </authorList>
    </citation>
    <scope>NUCLEOTIDE SEQUENCE [LARGE SCALE GENOMIC DNA]</scope>
    <source>
        <strain evidence="1 2">GCSL-TSO-24</strain>
    </source>
</reference>
<organism evidence="1 2">
    <name type="scientific">Morganella morganii</name>
    <name type="common">Proteus morganii</name>
    <dbReference type="NCBI Taxonomy" id="582"/>
    <lineage>
        <taxon>Bacteria</taxon>
        <taxon>Pseudomonadati</taxon>
        <taxon>Pseudomonadota</taxon>
        <taxon>Gammaproteobacteria</taxon>
        <taxon>Enterobacterales</taxon>
        <taxon>Morganellaceae</taxon>
        <taxon>Morganella</taxon>
    </lineage>
</organism>
<protein>
    <submittedName>
        <fullName evidence="1">Uncharacterized protein</fullName>
    </submittedName>
</protein>
<dbReference type="Proteomes" id="UP000032582">
    <property type="component" value="Unassembled WGS sequence"/>
</dbReference>
<name>A0A0D8L5L9_MORMO</name>
<accession>A0A0D8L5L9</accession>
<comment type="caution">
    <text evidence="1">The sequence shown here is derived from an EMBL/GenBank/DDBJ whole genome shotgun (WGS) entry which is preliminary data.</text>
</comment>
<evidence type="ECO:0000313" key="2">
    <source>
        <dbReference type="Proteomes" id="UP000032582"/>
    </source>
</evidence>
<dbReference type="EMBL" id="JZSH01000312">
    <property type="protein sequence ID" value="KJF76486.1"/>
    <property type="molecule type" value="Genomic_DNA"/>
</dbReference>